<evidence type="ECO:0000313" key="4">
    <source>
        <dbReference type="Proteomes" id="UP001362999"/>
    </source>
</evidence>
<name>A0AAW0BP14_9AGAR</name>
<dbReference type="AlphaFoldDB" id="A0AAW0BP14"/>
<feature type="region of interest" description="Disordered" evidence="1">
    <location>
        <begin position="35"/>
        <end position="55"/>
    </location>
</feature>
<accession>A0AAW0BP14</accession>
<gene>
    <name evidence="3" type="ORF">R3P38DRAFT_3518134</name>
    <name evidence="2" type="ORF">R3P38DRAFT_3557299</name>
</gene>
<protein>
    <submittedName>
        <fullName evidence="3">Uncharacterized protein</fullName>
    </submittedName>
</protein>
<comment type="caution">
    <text evidence="3">The sequence shown here is derived from an EMBL/GenBank/DDBJ whole genome shotgun (WGS) entry which is preliminary data.</text>
</comment>
<dbReference type="Proteomes" id="UP001362999">
    <property type="component" value="Unassembled WGS sequence"/>
</dbReference>
<evidence type="ECO:0000313" key="3">
    <source>
        <dbReference type="EMBL" id="KAK7028414.1"/>
    </source>
</evidence>
<feature type="compositionally biased region" description="Gly residues" evidence="1">
    <location>
        <begin position="412"/>
        <end position="441"/>
    </location>
</feature>
<dbReference type="EMBL" id="JAWWNJ010000028">
    <property type="protein sequence ID" value="KAK7028414.1"/>
    <property type="molecule type" value="Genomic_DNA"/>
</dbReference>
<dbReference type="EMBL" id="JAWWNJ010000045">
    <property type="protein sequence ID" value="KAK7019088.1"/>
    <property type="molecule type" value="Genomic_DNA"/>
</dbReference>
<evidence type="ECO:0000256" key="1">
    <source>
        <dbReference type="SAM" id="MobiDB-lite"/>
    </source>
</evidence>
<keyword evidence="4" id="KW-1185">Reference proteome</keyword>
<feature type="region of interest" description="Disordered" evidence="1">
    <location>
        <begin position="367"/>
        <end position="447"/>
    </location>
</feature>
<organism evidence="3 4">
    <name type="scientific">Favolaschia claudopus</name>
    <dbReference type="NCBI Taxonomy" id="2862362"/>
    <lineage>
        <taxon>Eukaryota</taxon>
        <taxon>Fungi</taxon>
        <taxon>Dikarya</taxon>
        <taxon>Basidiomycota</taxon>
        <taxon>Agaricomycotina</taxon>
        <taxon>Agaricomycetes</taxon>
        <taxon>Agaricomycetidae</taxon>
        <taxon>Agaricales</taxon>
        <taxon>Marasmiineae</taxon>
        <taxon>Mycenaceae</taxon>
        <taxon>Favolaschia</taxon>
    </lineage>
</organism>
<evidence type="ECO:0000313" key="2">
    <source>
        <dbReference type="EMBL" id="KAK7019088.1"/>
    </source>
</evidence>
<proteinExistence type="predicted"/>
<feature type="compositionally biased region" description="Polar residues" evidence="1">
    <location>
        <begin position="35"/>
        <end position="47"/>
    </location>
</feature>
<sequence length="447" mass="48156">MSSPKGEVSPDVSNYFSPNTSSVLDVVSHRLHQLPLSSHSLKRQPSTGGPEPRNKVAKMGDVIMPDELHKHLVSIASSTYSVLGWAAEHIKFNQTDDVVKYVEKNEADSVAVVILASDFHVRTEGPAAIKEIFESHHVPDSRDLDIIPPIPKVDQANPNRLPLVMPWAHIVKKCPAAFREYIQKNPIFHGRYLGVPISFYCLPAAPEAPPLVLVYSGISNTAPFATIRDCFLATLKRDAQVCALVGACHGNIQGTDDAELILDVLLDSADFSFIKAHRRGHNRTTVTVSLVRIILPAFAASHVVNQQLVRHLMSPAFSFHVAMRGVGIPWLGPNPAFPKLMACKECYSSAHYLEDCPIVKSPEYRAAHGLSDEPGDDGGSDAPSSLTISLDAPTPANGAGGNGFNNNRGRGHGGFSHGNRGGGSYGRYGGNNRGNGNGRGGARFAFD</sequence>
<reference evidence="3 4" key="1">
    <citation type="journal article" date="2024" name="J Genomics">
        <title>Draft genome sequencing and assembly of Favolaschia claudopus CIRM-BRFM 2984 isolated from oak limbs.</title>
        <authorList>
            <person name="Navarro D."/>
            <person name="Drula E."/>
            <person name="Chaduli D."/>
            <person name="Cazenave R."/>
            <person name="Ahrendt S."/>
            <person name="Wang J."/>
            <person name="Lipzen A."/>
            <person name="Daum C."/>
            <person name="Barry K."/>
            <person name="Grigoriev I.V."/>
            <person name="Favel A."/>
            <person name="Rosso M.N."/>
            <person name="Martin F."/>
        </authorList>
    </citation>
    <scope>NUCLEOTIDE SEQUENCE [LARGE SCALE GENOMIC DNA]</scope>
    <source>
        <strain evidence="3 4">CIRM-BRFM 2984</strain>
    </source>
</reference>